<feature type="region of interest" description="Disordered" evidence="1">
    <location>
        <begin position="410"/>
        <end position="580"/>
    </location>
</feature>
<dbReference type="AlphaFoldDB" id="A0AAN6F3I4"/>
<sequence length="765" mass="81851">MESRLRKLLSPKRPSAEDRTAAAELDLHSVPYTTAPAQGKLPVFIHHALGKTATVKARPEATVTSTGVRSLSYDSTVPGKPPQLCDRPQRGNGPVKLQTNRRLSSGELLVTQQDYERTLDDIRQGDYILGGKDRRISQATTARPRTLPVKTVASHSFSSAPSAASRTNPGPASPQWEPPSAMSDDAVFGASSSSAQLFGNDHLYENPSCGSNRSTTGLGISTLSPQFYPRHMASTSSFPEHQEERQPAVQALWRAEYGRLASIYGQAGVNRNIAHVSQDYLNKPLPEIKSDRCVSSVSRKTSYSSSTQSFQNALSPQVGAGSASASAFASPRPGVGIANIMPLPHFEHGYLDDHSERSSTQRHSALSSTGTSSSFTTRTSLAEDPAAPTSRDELRKIVDEMRLTYLHAIEARTPPTPPLFSSASIQNPRSRKQTRSLTSSMSVESGLRSASQRQSKNSRSKSWQSSASMPQTSLASLRSHSLKPPSRRRTATPDGSRRASDLPVAGFATLPAIQASPARGQNGLATNDSDDKDNDDDDDDDHDEGNQDDCHADFGADDHVQLETEPAENAADVDVGLKRADSTTLGSMAAKLTILDHNRASISSSSQQLPSSVSVSASTSSPTFYISSESEPELESDSESEFGCDPFVTKTAAATSSSPLKPSSVAVPLSPSSADPSYDRLPEPERAAYPHQKSSNPVEGIHQNPAGLQNKAEASNYIGVAVDLEVDPDLDLALDLDDFESLCNDSFNGPDLRYNASKSGGMGTL</sequence>
<feature type="compositionally biased region" description="Basic and acidic residues" evidence="1">
    <location>
        <begin position="544"/>
        <end position="562"/>
    </location>
</feature>
<feature type="region of interest" description="Disordered" evidence="1">
    <location>
        <begin position="1"/>
        <end position="20"/>
    </location>
</feature>
<dbReference type="Proteomes" id="UP001161757">
    <property type="component" value="Unassembled WGS sequence"/>
</dbReference>
<feature type="compositionally biased region" description="Low complexity" evidence="1">
    <location>
        <begin position="650"/>
        <end position="676"/>
    </location>
</feature>
<proteinExistence type="predicted"/>
<feature type="compositionally biased region" description="Acidic residues" evidence="1">
    <location>
        <begin position="630"/>
        <end position="642"/>
    </location>
</feature>
<feature type="compositionally biased region" description="Basic and acidic residues" evidence="1">
    <location>
        <begin position="677"/>
        <end position="688"/>
    </location>
</feature>
<reference evidence="2" key="1">
    <citation type="submission" date="2023-01" db="EMBL/GenBank/DDBJ databases">
        <title>Exophiala dermititidis isolated from Cystic Fibrosis Patient.</title>
        <authorList>
            <person name="Kurbessoian T."/>
            <person name="Crocker A."/>
            <person name="Murante D."/>
            <person name="Hogan D.A."/>
            <person name="Stajich J.E."/>
        </authorList>
    </citation>
    <scope>NUCLEOTIDE SEQUENCE</scope>
    <source>
        <strain evidence="2">Ex8</strain>
    </source>
</reference>
<feature type="compositionally biased region" description="Low complexity" evidence="1">
    <location>
        <begin position="153"/>
        <end position="165"/>
    </location>
</feature>
<feature type="region of interest" description="Disordered" evidence="1">
    <location>
        <begin position="150"/>
        <end position="181"/>
    </location>
</feature>
<organism evidence="2 3">
    <name type="scientific">Exophiala dermatitidis</name>
    <name type="common">Black yeast-like fungus</name>
    <name type="synonym">Wangiella dermatitidis</name>
    <dbReference type="NCBI Taxonomy" id="5970"/>
    <lineage>
        <taxon>Eukaryota</taxon>
        <taxon>Fungi</taxon>
        <taxon>Dikarya</taxon>
        <taxon>Ascomycota</taxon>
        <taxon>Pezizomycotina</taxon>
        <taxon>Eurotiomycetes</taxon>
        <taxon>Chaetothyriomycetidae</taxon>
        <taxon>Chaetothyriales</taxon>
        <taxon>Herpotrichiellaceae</taxon>
        <taxon>Exophiala</taxon>
    </lineage>
</organism>
<evidence type="ECO:0000313" key="3">
    <source>
        <dbReference type="Proteomes" id="UP001161757"/>
    </source>
</evidence>
<feature type="compositionally biased region" description="Low complexity" evidence="1">
    <location>
        <begin position="448"/>
        <end position="468"/>
    </location>
</feature>
<feature type="region of interest" description="Disordered" evidence="1">
    <location>
        <begin position="349"/>
        <end position="394"/>
    </location>
</feature>
<feature type="compositionally biased region" description="Basic and acidic residues" evidence="1">
    <location>
        <begin position="349"/>
        <end position="359"/>
    </location>
</feature>
<feature type="compositionally biased region" description="Basic residues" evidence="1">
    <location>
        <begin position="1"/>
        <end position="10"/>
    </location>
</feature>
<dbReference type="EMBL" id="JAJGCB010000002">
    <property type="protein sequence ID" value="KAJ8994842.1"/>
    <property type="molecule type" value="Genomic_DNA"/>
</dbReference>
<gene>
    <name evidence="2" type="ORF">HRR80_001540</name>
</gene>
<evidence type="ECO:0000313" key="2">
    <source>
        <dbReference type="EMBL" id="KAJ8994842.1"/>
    </source>
</evidence>
<protein>
    <submittedName>
        <fullName evidence="2">Uncharacterized protein</fullName>
    </submittedName>
</protein>
<feature type="region of interest" description="Disordered" evidence="1">
    <location>
        <begin position="72"/>
        <end position="96"/>
    </location>
</feature>
<name>A0AAN6F3I4_EXODE</name>
<feature type="compositionally biased region" description="Acidic residues" evidence="1">
    <location>
        <begin position="528"/>
        <end position="543"/>
    </location>
</feature>
<feature type="region of interest" description="Disordered" evidence="1">
    <location>
        <begin position="603"/>
        <end position="704"/>
    </location>
</feature>
<evidence type="ECO:0000256" key="1">
    <source>
        <dbReference type="SAM" id="MobiDB-lite"/>
    </source>
</evidence>
<accession>A0AAN6F3I4</accession>
<feature type="compositionally biased region" description="Low complexity" evidence="1">
    <location>
        <begin position="603"/>
        <end position="629"/>
    </location>
</feature>
<feature type="compositionally biased region" description="Polar residues" evidence="1">
    <location>
        <begin position="419"/>
        <end position="428"/>
    </location>
</feature>
<feature type="compositionally biased region" description="Polar residues" evidence="1">
    <location>
        <begin position="469"/>
        <end position="479"/>
    </location>
</feature>
<comment type="caution">
    <text evidence="2">The sequence shown here is derived from an EMBL/GenBank/DDBJ whole genome shotgun (WGS) entry which is preliminary data.</text>
</comment>
<feature type="compositionally biased region" description="Low complexity" evidence="1">
    <location>
        <begin position="364"/>
        <end position="380"/>
    </location>
</feature>